<sequence>MYTLSHHSYAFRHFSSLLSIHIVWPRSPK</sequence>
<dbReference type="EMBL" id="GGEC01089421">
    <property type="protein sequence ID" value="MBX69905.1"/>
    <property type="molecule type" value="Transcribed_RNA"/>
</dbReference>
<dbReference type="AlphaFoldDB" id="A0A2P2QSI3"/>
<accession>A0A2P2QSI3</accession>
<proteinExistence type="predicted"/>
<reference evidence="1" key="1">
    <citation type="submission" date="2018-02" db="EMBL/GenBank/DDBJ databases">
        <title>Rhizophora mucronata_Transcriptome.</title>
        <authorList>
            <person name="Meera S.P."/>
            <person name="Sreeshan A."/>
            <person name="Augustine A."/>
        </authorList>
    </citation>
    <scope>NUCLEOTIDE SEQUENCE</scope>
    <source>
        <tissue evidence="1">Leaf</tissue>
    </source>
</reference>
<evidence type="ECO:0000313" key="1">
    <source>
        <dbReference type="EMBL" id="MBX69905.1"/>
    </source>
</evidence>
<name>A0A2P2QSI3_RHIMU</name>
<organism evidence="1">
    <name type="scientific">Rhizophora mucronata</name>
    <name type="common">Asiatic mangrove</name>
    <dbReference type="NCBI Taxonomy" id="61149"/>
    <lineage>
        <taxon>Eukaryota</taxon>
        <taxon>Viridiplantae</taxon>
        <taxon>Streptophyta</taxon>
        <taxon>Embryophyta</taxon>
        <taxon>Tracheophyta</taxon>
        <taxon>Spermatophyta</taxon>
        <taxon>Magnoliopsida</taxon>
        <taxon>eudicotyledons</taxon>
        <taxon>Gunneridae</taxon>
        <taxon>Pentapetalae</taxon>
        <taxon>rosids</taxon>
        <taxon>fabids</taxon>
        <taxon>Malpighiales</taxon>
        <taxon>Rhizophoraceae</taxon>
        <taxon>Rhizophora</taxon>
    </lineage>
</organism>
<protein>
    <submittedName>
        <fullName evidence="1">Uncharacterized protein</fullName>
    </submittedName>
</protein>